<keyword evidence="6" id="KW-1133">Transmembrane helix</keyword>
<dbReference type="AlphaFoldDB" id="A0AAN9GA05"/>
<keyword evidence="2" id="KW-1003">Cell membrane</keyword>
<gene>
    <name evidence="7" type="ORF">V1264_024008</name>
</gene>
<feature type="transmembrane region" description="Helical" evidence="6">
    <location>
        <begin position="121"/>
        <end position="143"/>
    </location>
</feature>
<evidence type="ECO:0000256" key="5">
    <source>
        <dbReference type="ARBA" id="ARBA00023224"/>
    </source>
</evidence>
<evidence type="ECO:0008006" key="9">
    <source>
        <dbReference type="Google" id="ProtNLM"/>
    </source>
</evidence>
<comment type="subcellular location">
    <subcellularLocation>
        <location evidence="1">Cell membrane</location>
        <topology evidence="1">Multi-pass membrane protein</topology>
    </subcellularLocation>
</comment>
<evidence type="ECO:0000256" key="6">
    <source>
        <dbReference type="SAM" id="Phobius"/>
    </source>
</evidence>
<keyword evidence="8" id="KW-1185">Reference proteome</keyword>
<keyword evidence="5" id="KW-0807">Transducer</keyword>
<dbReference type="Proteomes" id="UP001374579">
    <property type="component" value="Unassembled WGS sequence"/>
</dbReference>
<dbReference type="SUPFAM" id="SSF52058">
    <property type="entry name" value="L domain-like"/>
    <property type="match status" value="1"/>
</dbReference>
<organism evidence="7 8">
    <name type="scientific">Littorina saxatilis</name>
    <dbReference type="NCBI Taxonomy" id="31220"/>
    <lineage>
        <taxon>Eukaryota</taxon>
        <taxon>Metazoa</taxon>
        <taxon>Spiralia</taxon>
        <taxon>Lophotrochozoa</taxon>
        <taxon>Mollusca</taxon>
        <taxon>Gastropoda</taxon>
        <taxon>Caenogastropoda</taxon>
        <taxon>Littorinimorpha</taxon>
        <taxon>Littorinoidea</taxon>
        <taxon>Littorinidae</taxon>
        <taxon>Littorina</taxon>
    </lineage>
</organism>
<dbReference type="GO" id="GO:0007189">
    <property type="term" value="P:adenylate cyclase-activating G protein-coupled receptor signaling pathway"/>
    <property type="evidence" value="ECO:0007669"/>
    <property type="project" value="TreeGrafter"/>
</dbReference>
<name>A0AAN9GA05_9CAEN</name>
<evidence type="ECO:0000313" key="8">
    <source>
        <dbReference type="Proteomes" id="UP001374579"/>
    </source>
</evidence>
<sequence>MTSVGLGGIENESLSPLSSLKYLDIRENPVKSFGKQSLSGMTSLKRLYTDQPKLCCKYFHPSLTECVPPVDELSSCNDLLAQDFFRVCLWTVAVLAVVGNVGVLIYRLFVRAQTLAPTSRILVTNLCASDLLMGIYMTMIGVADAQFRGVYVVKENEWKDSSVYHCRLPVFRVQRGFSLRDLPDHTGPRSGHLLSL</sequence>
<keyword evidence="6" id="KW-0472">Membrane</keyword>
<dbReference type="GO" id="GO:0005886">
    <property type="term" value="C:plasma membrane"/>
    <property type="evidence" value="ECO:0007669"/>
    <property type="project" value="UniProtKB-SubCell"/>
</dbReference>
<reference evidence="7 8" key="1">
    <citation type="submission" date="2024-02" db="EMBL/GenBank/DDBJ databases">
        <title>Chromosome-scale genome assembly of the rough periwinkle Littorina saxatilis.</title>
        <authorList>
            <person name="De Jode A."/>
            <person name="Faria R."/>
            <person name="Formenti G."/>
            <person name="Sims Y."/>
            <person name="Smith T.P."/>
            <person name="Tracey A."/>
            <person name="Wood J.M.D."/>
            <person name="Zagrodzka Z.B."/>
            <person name="Johannesson K."/>
            <person name="Butlin R.K."/>
            <person name="Leder E.H."/>
        </authorList>
    </citation>
    <scope>NUCLEOTIDE SEQUENCE [LARGE SCALE GENOMIC DNA]</scope>
    <source>
        <strain evidence="7">Snail1</strain>
        <tissue evidence="7">Muscle</tissue>
    </source>
</reference>
<dbReference type="EMBL" id="JBAMIC010000011">
    <property type="protein sequence ID" value="KAK7101178.1"/>
    <property type="molecule type" value="Genomic_DNA"/>
</dbReference>
<evidence type="ECO:0000256" key="2">
    <source>
        <dbReference type="ARBA" id="ARBA00022475"/>
    </source>
</evidence>
<feature type="transmembrane region" description="Helical" evidence="6">
    <location>
        <begin position="84"/>
        <end position="109"/>
    </location>
</feature>
<comment type="caution">
    <text evidence="7">The sequence shown here is derived from an EMBL/GenBank/DDBJ whole genome shotgun (WGS) entry which is preliminary data.</text>
</comment>
<keyword evidence="3" id="KW-0297">G-protein coupled receptor</keyword>
<dbReference type="GO" id="GO:0009755">
    <property type="term" value="P:hormone-mediated signaling pathway"/>
    <property type="evidence" value="ECO:0007669"/>
    <property type="project" value="TreeGrafter"/>
</dbReference>
<dbReference type="Gene3D" id="1.20.1070.10">
    <property type="entry name" value="Rhodopsin 7-helix transmembrane proteins"/>
    <property type="match status" value="1"/>
</dbReference>
<protein>
    <recommendedName>
        <fullName evidence="9">G-protein coupled receptors family 1 profile domain-containing protein</fullName>
    </recommendedName>
</protein>
<evidence type="ECO:0000313" key="7">
    <source>
        <dbReference type="EMBL" id="KAK7101178.1"/>
    </source>
</evidence>
<dbReference type="GO" id="GO:0008528">
    <property type="term" value="F:G protein-coupled peptide receptor activity"/>
    <property type="evidence" value="ECO:0007669"/>
    <property type="project" value="TreeGrafter"/>
</dbReference>
<dbReference type="SUPFAM" id="SSF81321">
    <property type="entry name" value="Family A G protein-coupled receptor-like"/>
    <property type="match status" value="1"/>
</dbReference>
<dbReference type="PANTHER" id="PTHR24372:SF77">
    <property type="entry name" value="G-PROTEIN COUPLED RECEPTORS FAMILY 1 PROFILE DOMAIN-CONTAINING PROTEIN"/>
    <property type="match status" value="1"/>
</dbReference>
<keyword evidence="6" id="KW-0812">Transmembrane</keyword>
<dbReference type="PANTHER" id="PTHR24372">
    <property type="entry name" value="GLYCOPROTEIN HORMONE RECEPTOR"/>
    <property type="match status" value="1"/>
</dbReference>
<dbReference type="Gene3D" id="3.80.10.10">
    <property type="entry name" value="Ribonuclease Inhibitor"/>
    <property type="match status" value="1"/>
</dbReference>
<evidence type="ECO:0000256" key="3">
    <source>
        <dbReference type="ARBA" id="ARBA00023040"/>
    </source>
</evidence>
<accession>A0AAN9GA05</accession>
<keyword evidence="4" id="KW-0675">Receptor</keyword>
<dbReference type="InterPro" id="IPR032675">
    <property type="entry name" value="LRR_dom_sf"/>
</dbReference>
<evidence type="ECO:0000256" key="1">
    <source>
        <dbReference type="ARBA" id="ARBA00004651"/>
    </source>
</evidence>
<evidence type="ECO:0000256" key="4">
    <source>
        <dbReference type="ARBA" id="ARBA00023170"/>
    </source>
</evidence>
<proteinExistence type="predicted"/>